<dbReference type="EC" id="4.2.1.20" evidence="3"/>
<gene>
    <name evidence="9" type="primary">trpA_3</name>
    <name evidence="9" type="ORF">DEVEQU_02587</name>
</gene>
<keyword evidence="10" id="KW-1185">Reference proteome</keyword>
<comment type="pathway">
    <text evidence="1">Amino-acid biosynthesis; L-tryptophan biosynthesis; L-tryptophan from chorismate: step 5/5.</text>
</comment>
<dbReference type="PANTHER" id="PTHR43406">
    <property type="entry name" value="TRYPTOPHAN SYNTHASE, ALPHA CHAIN"/>
    <property type="match status" value="1"/>
</dbReference>
<dbReference type="Proteomes" id="UP000268844">
    <property type="component" value="Unassembled WGS sequence"/>
</dbReference>
<protein>
    <recommendedName>
        <fullName evidence="3">tryptophan synthase</fullName>
        <ecNumber evidence="3">4.2.1.20</ecNumber>
    </recommendedName>
</protein>
<dbReference type="InterPro" id="IPR013785">
    <property type="entry name" value="Aldolase_TIM"/>
</dbReference>
<evidence type="ECO:0000256" key="2">
    <source>
        <dbReference type="ARBA" id="ARBA00011270"/>
    </source>
</evidence>
<evidence type="ECO:0000313" key="10">
    <source>
        <dbReference type="Proteomes" id="UP000268844"/>
    </source>
</evidence>
<keyword evidence="7 9" id="KW-0456">Lyase</keyword>
<evidence type="ECO:0000256" key="5">
    <source>
        <dbReference type="ARBA" id="ARBA00022822"/>
    </source>
</evidence>
<dbReference type="GO" id="GO:0004834">
    <property type="term" value="F:tryptophan synthase activity"/>
    <property type="evidence" value="ECO:0007669"/>
    <property type="project" value="UniProtKB-EC"/>
</dbReference>
<evidence type="ECO:0000256" key="7">
    <source>
        <dbReference type="ARBA" id="ARBA00023239"/>
    </source>
</evidence>
<dbReference type="PANTHER" id="PTHR43406:SF1">
    <property type="entry name" value="TRYPTOPHAN SYNTHASE ALPHA CHAIN, CHLOROPLASTIC"/>
    <property type="match status" value="1"/>
</dbReference>
<dbReference type="SUPFAM" id="SSF51366">
    <property type="entry name" value="Ribulose-phoshate binding barrel"/>
    <property type="match status" value="1"/>
</dbReference>
<keyword evidence="5" id="KW-0822">Tryptophan biosynthesis</keyword>
<dbReference type="GO" id="GO:0005829">
    <property type="term" value="C:cytosol"/>
    <property type="evidence" value="ECO:0007669"/>
    <property type="project" value="TreeGrafter"/>
</dbReference>
<evidence type="ECO:0000313" key="9">
    <source>
        <dbReference type="EMBL" id="VDS05445.1"/>
    </source>
</evidence>
<dbReference type="Gene3D" id="3.20.20.70">
    <property type="entry name" value="Aldolase class I"/>
    <property type="match status" value="1"/>
</dbReference>
<name>A0A447IDA8_9HYPH</name>
<dbReference type="PROSITE" id="PS51257">
    <property type="entry name" value="PROKAR_LIPOPROTEIN"/>
    <property type="match status" value="1"/>
</dbReference>
<dbReference type="Pfam" id="PF00290">
    <property type="entry name" value="Trp_syntA"/>
    <property type="match status" value="1"/>
</dbReference>
<dbReference type="AlphaFoldDB" id="A0A447IDA8"/>
<evidence type="ECO:0000256" key="8">
    <source>
        <dbReference type="ARBA" id="ARBA00049047"/>
    </source>
</evidence>
<reference evidence="9 10" key="1">
    <citation type="submission" date="2018-12" db="EMBL/GenBank/DDBJ databases">
        <authorList>
            <person name="Criscuolo A."/>
        </authorList>
    </citation>
    <scope>NUCLEOTIDE SEQUENCE [LARGE SCALE GENOMIC DNA]</scope>
    <source>
        <strain evidence="9">ACIP1116281</strain>
    </source>
</reference>
<evidence type="ECO:0000256" key="1">
    <source>
        <dbReference type="ARBA" id="ARBA00004733"/>
    </source>
</evidence>
<keyword evidence="4" id="KW-0028">Amino-acid biosynthesis</keyword>
<dbReference type="EMBL" id="UZWD01000032">
    <property type="protein sequence ID" value="VDS05445.1"/>
    <property type="molecule type" value="Genomic_DNA"/>
</dbReference>
<dbReference type="InterPro" id="IPR002028">
    <property type="entry name" value="Trp_synthase_suA"/>
</dbReference>
<accession>A0A447IDA8</accession>
<comment type="subunit">
    <text evidence="2">Tetramer of two alpha and two beta chains.</text>
</comment>
<sequence length="255" mass="26626">MPLHSAKIKALSAQNPALLSCYFPLGDPAVPLDMVDIYAGEGVDVLEIGMASPNPYLDGSDVRQSMARANRDHARANLDALLDRLARLPQAPATLLMTYADGEHPGLAGPQFWSGLDSLLVVAPEADPLRQRLEANAIAAGLKPSSFVALPMTEAAIAAAQQASFYVMLQAAAGVTGPRDVVDPANADHIATLRQAGVTVPILPGFGISRGEHARTVRSLGGDGVIVGSETLRAALAGPDALRRLFRDLRGGLDG</sequence>
<keyword evidence="6" id="KW-0057">Aromatic amino acid biosynthesis</keyword>
<evidence type="ECO:0000256" key="3">
    <source>
        <dbReference type="ARBA" id="ARBA00012043"/>
    </source>
</evidence>
<organism evidence="9 10">
    <name type="scientific">Devosia equisanguinis</name>
    <dbReference type="NCBI Taxonomy" id="2490941"/>
    <lineage>
        <taxon>Bacteria</taxon>
        <taxon>Pseudomonadati</taxon>
        <taxon>Pseudomonadota</taxon>
        <taxon>Alphaproteobacteria</taxon>
        <taxon>Hyphomicrobiales</taxon>
        <taxon>Devosiaceae</taxon>
        <taxon>Devosia</taxon>
    </lineage>
</organism>
<evidence type="ECO:0000256" key="4">
    <source>
        <dbReference type="ARBA" id="ARBA00022605"/>
    </source>
</evidence>
<dbReference type="UniPathway" id="UPA00035">
    <property type="reaction ID" value="UER00044"/>
</dbReference>
<evidence type="ECO:0000256" key="6">
    <source>
        <dbReference type="ARBA" id="ARBA00023141"/>
    </source>
</evidence>
<dbReference type="InterPro" id="IPR011060">
    <property type="entry name" value="RibuloseP-bd_barrel"/>
</dbReference>
<proteinExistence type="predicted"/>
<dbReference type="RefSeq" id="WP_164550388.1">
    <property type="nucleotide sequence ID" value="NZ_JBHTMH010000002.1"/>
</dbReference>
<comment type="catalytic activity">
    <reaction evidence="8">
        <text>(1S,2R)-1-C-(indol-3-yl)glycerol 3-phosphate + L-serine = D-glyceraldehyde 3-phosphate + L-tryptophan + H2O</text>
        <dbReference type="Rhea" id="RHEA:10532"/>
        <dbReference type="ChEBI" id="CHEBI:15377"/>
        <dbReference type="ChEBI" id="CHEBI:33384"/>
        <dbReference type="ChEBI" id="CHEBI:57912"/>
        <dbReference type="ChEBI" id="CHEBI:58866"/>
        <dbReference type="ChEBI" id="CHEBI:59776"/>
        <dbReference type="EC" id="4.2.1.20"/>
    </reaction>
</comment>